<reference evidence="1 2" key="1">
    <citation type="submission" date="2020-07" db="EMBL/GenBank/DDBJ databases">
        <title>Sequencing the genomes of 1000 actinobacteria strains.</title>
        <authorList>
            <person name="Klenk H.-P."/>
        </authorList>
    </citation>
    <scope>NUCLEOTIDE SEQUENCE [LARGE SCALE GENOMIC DNA]</scope>
    <source>
        <strain evidence="1 2">DSM 22083</strain>
    </source>
</reference>
<accession>A0A7Y9LCD5</accession>
<dbReference type="RefSeq" id="WP_179751851.1">
    <property type="nucleotide sequence ID" value="NZ_JACCBU010000001.1"/>
</dbReference>
<comment type="caution">
    <text evidence="1">The sequence shown here is derived from an EMBL/GenBank/DDBJ whole genome shotgun (WGS) entry which is preliminary data.</text>
</comment>
<gene>
    <name evidence="1" type="ORF">BKA15_002924</name>
</gene>
<dbReference type="AlphaFoldDB" id="A0A7Y9LCD5"/>
<dbReference type="Proteomes" id="UP000569914">
    <property type="component" value="Unassembled WGS sequence"/>
</dbReference>
<organism evidence="1 2">
    <name type="scientific">Microlunatus parietis</name>
    <dbReference type="NCBI Taxonomy" id="682979"/>
    <lineage>
        <taxon>Bacteria</taxon>
        <taxon>Bacillati</taxon>
        <taxon>Actinomycetota</taxon>
        <taxon>Actinomycetes</taxon>
        <taxon>Propionibacteriales</taxon>
        <taxon>Propionibacteriaceae</taxon>
        <taxon>Microlunatus</taxon>
    </lineage>
</organism>
<evidence type="ECO:0000313" key="2">
    <source>
        <dbReference type="Proteomes" id="UP000569914"/>
    </source>
</evidence>
<sequence>MGASSAEAGPRELIAAGGCWVALLLMVLVPVGLAEANPIPATKIAEGDGVRLSTPGAMTVSLSLDPLAGWTWPRQRTRAQLDAYRGVAQVSIKVIGNVDDPAVTLLRVARLHRIPDLVELDRPSGDSSVIMAEGSDGTELIIVSSRRTAVVAIGRRLAGDESVGFRRLAQDVLFLHG</sequence>
<proteinExistence type="predicted"/>
<keyword evidence="2" id="KW-1185">Reference proteome</keyword>
<dbReference type="EMBL" id="JACCBU010000001">
    <property type="protein sequence ID" value="NYE71595.1"/>
    <property type="molecule type" value="Genomic_DNA"/>
</dbReference>
<name>A0A7Y9LCD5_9ACTN</name>
<evidence type="ECO:0000313" key="1">
    <source>
        <dbReference type="EMBL" id="NYE71595.1"/>
    </source>
</evidence>
<protein>
    <submittedName>
        <fullName evidence="1">Uncharacterized protein</fullName>
    </submittedName>
</protein>